<keyword evidence="2" id="KW-0808">Transferase</keyword>
<evidence type="ECO:0000256" key="1">
    <source>
        <dbReference type="ARBA" id="ARBA00022603"/>
    </source>
</evidence>
<organism evidence="4">
    <name type="scientific">Ignisphaera aggregans</name>
    <dbReference type="NCBI Taxonomy" id="334771"/>
    <lineage>
        <taxon>Archaea</taxon>
        <taxon>Thermoproteota</taxon>
        <taxon>Thermoprotei</taxon>
        <taxon>Desulfurococcales</taxon>
        <taxon>Desulfurococcaceae</taxon>
        <taxon>Ignisphaera</taxon>
    </lineage>
</organism>
<evidence type="ECO:0000256" key="2">
    <source>
        <dbReference type="ARBA" id="ARBA00022679"/>
    </source>
</evidence>
<evidence type="ECO:0000313" key="4">
    <source>
        <dbReference type="EMBL" id="HHP82260.1"/>
    </source>
</evidence>
<accession>A0A7C5TI39</accession>
<keyword evidence="1" id="KW-0489">Methyltransferase</keyword>
<dbReference type="GO" id="GO:0032259">
    <property type="term" value="P:methylation"/>
    <property type="evidence" value="ECO:0007669"/>
    <property type="project" value="UniProtKB-KW"/>
</dbReference>
<proteinExistence type="predicted"/>
<protein>
    <recommendedName>
        <fullName evidence="5">O-methyltransferase</fullName>
    </recommendedName>
</protein>
<dbReference type="SUPFAM" id="SSF53335">
    <property type="entry name" value="S-adenosyl-L-methionine-dependent methyltransferases"/>
    <property type="match status" value="1"/>
</dbReference>
<gene>
    <name evidence="4" type="ORF">ENM84_06320</name>
</gene>
<dbReference type="InterPro" id="IPR029063">
    <property type="entry name" value="SAM-dependent_MTases_sf"/>
</dbReference>
<comment type="caution">
    <text evidence="4">The sequence shown here is derived from an EMBL/GenBank/DDBJ whole genome shotgun (WGS) entry which is preliminary data.</text>
</comment>
<evidence type="ECO:0000256" key="3">
    <source>
        <dbReference type="ARBA" id="ARBA00022691"/>
    </source>
</evidence>
<dbReference type="Gene3D" id="3.40.50.150">
    <property type="entry name" value="Vaccinia Virus protein VP39"/>
    <property type="match status" value="1"/>
</dbReference>
<dbReference type="Pfam" id="PF01596">
    <property type="entry name" value="Methyltransf_3"/>
    <property type="match status" value="1"/>
</dbReference>
<dbReference type="EMBL" id="DRZI01000269">
    <property type="protein sequence ID" value="HHP82260.1"/>
    <property type="molecule type" value="Genomic_DNA"/>
</dbReference>
<reference evidence="4" key="1">
    <citation type="journal article" date="2020" name="mSystems">
        <title>Genome- and Community-Level Interaction Insights into Carbon Utilization and Element Cycling Functions of Hydrothermarchaeota in Hydrothermal Sediment.</title>
        <authorList>
            <person name="Zhou Z."/>
            <person name="Liu Y."/>
            <person name="Xu W."/>
            <person name="Pan J."/>
            <person name="Luo Z.H."/>
            <person name="Li M."/>
        </authorList>
    </citation>
    <scope>NUCLEOTIDE SEQUENCE [LARGE SCALE GENOMIC DNA]</scope>
    <source>
        <strain evidence="4">SpSt-1121</strain>
    </source>
</reference>
<dbReference type="AlphaFoldDB" id="A0A7C5TI39"/>
<dbReference type="GO" id="GO:0008171">
    <property type="term" value="F:O-methyltransferase activity"/>
    <property type="evidence" value="ECO:0007669"/>
    <property type="project" value="InterPro"/>
</dbReference>
<evidence type="ECO:0008006" key="5">
    <source>
        <dbReference type="Google" id="ProtNLM"/>
    </source>
</evidence>
<dbReference type="InterPro" id="IPR002935">
    <property type="entry name" value="SAM_O-MeTrfase"/>
</dbReference>
<name>A0A7C5TI39_9CREN</name>
<sequence>MFIDLDICEAALRCIDYMFRNELLNILNSVEKQSDKMFIPRIGRDDGIAIYTSLYIYASNRRNVIAIDAGAGIGYSTLWVSMPLEELCIDSHIYAIEKDRYRYEILKRNIASFPRKCIDIVPIYGDAVEYIKNNFFSNSIDFIFIDIDKHLYGVIFDVVKNKMVRGGITAFHNAYMASDVVAKIVKEAIDLGWKVTVIPTEEGILMLKAI</sequence>
<keyword evidence="3" id="KW-0949">S-adenosyl-L-methionine</keyword>